<feature type="domain" description="Hemerythrin-like" evidence="1">
    <location>
        <begin position="45"/>
        <end position="121"/>
    </location>
</feature>
<dbReference type="Gene3D" id="1.20.120.520">
    <property type="entry name" value="nmb1532 protein domain like"/>
    <property type="match status" value="1"/>
</dbReference>
<dbReference type="RefSeq" id="WP_167916715.1">
    <property type="nucleotide sequence ID" value="NZ_JAAVJS010000003.1"/>
</dbReference>
<protein>
    <submittedName>
        <fullName evidence="2">Hemerythrin domain-containing protein</fullName>
    </submittedName>
</protein>
<dbReference type="InterPro" id="IPR012312">
    <property type="entry name" value="Hemerythrin-like"/>
</dbReference>
<dbReference type="EMBL" id="JAAVJS010000003">
    <property type="protein sequence ID" value="NJX14459.1"/>
    <property type="molecule type" value="Genomic_DNA"/>
</dbReference>
<organism evidence="2 3">
    <name type="scientific">Tamlana crocina</name>
    <dbReference type="NCBI Taxonomy" id="393006"/>
    <lineage>
        <taxon>Bacteria</taxon>
        <taxon>Pseudomonadati</taxon>
        <taxon>Bacteroidota</taxon>
        <taxon>Flavobacteriia</taxon>
        <taxon>Flavobacteriales</taxon>
        <taxon>Flavobacteriaceae</taxon>
        <taxon>Tamlana</taxon>
    </lineage>
</organism>
<reference evidence="2 3" key="1">
    <citation type="submission" date="2020-03" db="EMBL/GenBank/DDBJ databases">
        <title>Tamlana sp. nov, isolated from XXX.</title>
        <authorList>
            <person name="Cao W.R."/>
        </authorList>
    </citation>
    <scope>NUCLEOTIDE SEQUENCE [LARGE SCALE GENOMIC DNA]</scope>
    <source>
        <strain evidence="2 3">HST1-43</strain>
    </source>
</reference>
<dbReference type="Pfam" id="PF01814">
    <property type="entry name" value="Hemerythrin"/>
    <property type="match status" value="1"/>
</dbReference>
<keyword evidence="3" id="KW-1185">Reference proteome</keyword>
<accession>A0ABX1DBH1</accession>
<gene>
    <name evidence="2" type="ORF">HC176_03025</name>
</gene>
<sequence>MERKPLKRHKALQPLSREHHHGLLLSWKIRMGLNKNVEAHRIGSYALWFYKTHLIPHFEMEEQHIFPILESDHKLLKRALADHRRLGRLFAAEIEHVETLSKIEEELDNHIRFEERVLFPEIQNVATEAQLLQIEKIHRPDEKFEDNLNDEFWK</sequence>
<dbReference type="Proteomes" id="UP000760545">
    <property type="component" value="Unassembled WGS sequence"/>
</dbReference>
<comment type="caution">
    <text evidence="2">The sequence shown here is derived from an EMBL/GenBank/DDBJ whole genome shotgun (WGS) entry which is preliminary data.</text>
</comment>
<evidence type="ECO:0000313" key="3">
    <source>
        <dbReference type="Proteomes" id="UP000760545"/>
    </source>
</evidence>
<proteinExistence type="predicted"/>
<evidence type="ECO:0000313" key="2">
    <source>
        <dbReference type="EMBL" id="NJX14459.1"/>
    </source>
</evidence>
<name>A0ABX1DBH1_9FLAO</name>
<evidence type="ECO:0000259" key="1">
    <source>
        <dbReference type="Pfam" id="PF01814"/>
    </source>
</evidence>